<sequence>MVVDEGRGARRARVPRGARVGPVDRAARLAPPRRSARALRRAGGRGRRDRLRDRRARRVDHGLRRARHRGSRVEHGPARGRLPRAAVPGGERRVTGPGPTAATPTSLENAWRLLRARWWILALSAAVVGGVFVARAVTTEKTYTATATVLVRQSSLLTLIDPGARPPDPARAAATNLLLARSNDVAELVRASLRSPLDVSGLLDRIDVTNEPDTDLLDLTASDPDPEGAARLANAFADQFVVFRRASDRRLAGAGARTLQQQLAALPDGDSRERRELLQALRKVRALQAVTTGDVEVASRASASSTPAAPLPKRSAVVGVTLGLGLGALVVVLLELLDRRLRRPEEVAALTGLPVLATVPTEPDGPARLDALRIVRSGLEARAPDARTVLVTSAVAGEGASALAGELARAYALAGLRVALVEMDLRRPTMATRFDLPAPGRGLTTALVGGLPVRELVQPAIPGLRSLVVLPGGPPVPNAPELLRSAALGAVLDELHALADVLVLDAPPLLPVADARVLLDRDEVDACLVVARLGRTTDDEARRMRAVLAARPGVPAALAVLGD</sequence>
<dbReference type="InterPro" id="IPR027417">
    <property type="entry name" value="P-loop_NTPase"/>
</dbReference>
<keyword evidence="4" id="KW-0472">Membrane</keyword>
<feature type="transmembrane region" description="Helical" evidence="4">
    <location>
        <begin position="316"/>
        <end position="337"/>
    </location>
</feature>
<name>A0A2T4UGX0_9ACTN</name>
<evidence type="ECO:0000313" key="5">
    <source>
        <dbReference type="EMBL" id="PTL58480.1"/>
    </source>
</evidence>
<evidence type="ECO:0000256" key="3">
    <source>
        <dbReference type="SAM" id="MobiDB-lite"/>
    </source>
</evidence>
<gene>
    <name evidence="5" type="ORF">C7Y72_01825</name>
</gene>
<keyword evidence="6" id="KW-1185">Reference proteome</keyword>
<keyword evidence="4" id="KW-1133">Transmembrane helix</keyword>
<evidence type="ECO:0008006" key="7">
    <source>
        <dbReference type="Google" id="ProtNLM"/>
    </source>
</evidence>
<feature type="compositionally biased region" description="Basic residues" evidence="3">
    <location>
        <begin position="34"/>
        <end position="70"/>
    </location>
</feature>
<evidence type="ECO:0000313" key="6">
    <source>
        <dbReference type="Proteomes" id="UP000240739"/>
    </source>
</evidence>
<keyword evidence="2" id="KW-0067">ATP-binding</keyword>
<evidence type="ECO:0000256" key="2">
    <source>
        <dbReference type="ARBA" id="ARBA00022840"/>
    </source>
</evidence>
<dbReference type="Proteomes" id="UP000240739">
    <property type="component" value="Unassembled WGS sequence"/>
</dbReference>
<dbReference type="SUPFAM" id="SSF52540">
    <property type="entry name" value="P-loop containing nucleoside triphosphate hydrolases"/>
    <property type="match status" value="1"/>
</dbReference>
<dbReference type="AlphaFoldDB" id="A0A2T4UGX0"/>
<dbReference type="CDD" id="cd05387">
    <property type="entry name" value="BY-kinase"/>
    <property type="match status" value="1"/>
</dbReference>
<evidence type="ECO:0000256" key="1">
    <source>
        <dbReference type="ARBA" id="ARBA00022741"/>
    </source>
</evidence>
<dbReference type="Gene3D" id="3.40.50.300">
    <property type="entry name" value="P-loop containing nucleotide triphosphate hydrolases"/>
    <property type="match status" value="1"/>
</dbReference>
<reference evidence="5 6" key="1">
    <citation type="submission" date="2018-03" db="EMBL/GenBank/DDBJ databases">
        <title>Aquarubrobacter algicola gen. nov., sp. nov., a novel actinobacterium isolated from shallow eutrophic lake during the end of cyanobacterial harmful algal blooms.</title>
        <authorList>
            <person name="Chun S.J."/>
        </authorList>
    </citation>
    <scope>NUCLEOTIDE SEQUENCE [LARGE SCALE GENOMIC DNA]</scope>
    <source>
        <strain evidence="5 6">Seoho-28</strain>
    </source>
</reference>
<keyword evidence="1" id="KW-0547">Nucleotide-binding</keyword>
<dbReference type="EMBL" id="PYYB01000001">
    <property type="protein sequence ID" value="PTL58480.1"/>
    <property type="molecule type" value="Genomic_DNA"/>
</dbReference>
<dbReference type="PANTHER" id="PTHR32309">
    <property type="entry name" value="TYROSINE-PROTEIN KINASE"/>
    <property type="match status" value="1"/>
</dbReference>
<accession>A0A2T4UGX0</accession>
<dbReference type="InterPro" id="IPR005702">
    <property type="entry name" value="Wzc-like_C"/>
</dbReference>
<evidence type="ECO:0000256" key="4">
    <source>
        <dbReference type="SAM" id="Phobius"/>
    </source>
</evidence>
<comment type="caution">
    <text evidence="5">The sequence shown here is derived from an EMBL/GenBank/DDBJ whole genome shotgun (WGS) entry which is preliminary data.</text>
</comment>
<proteinExistence type="predicted"/>
<organism evidence="5 6">
    <name type="scientific">Paraconexibacter algicola</name>
    <dbReference type="NCBI Taxonomy" id="2133960"/>
    <lineage>
        <taxon>Bacteria</taxon>
        <taxon>Bacillati</taxon>
        <taxon>Actinomycetota</taxon>
        <taxon>Thermoleophilia</taxon>
        <taxon>Solirubrobacterales</taxon>
        <taxon>Paraconexibacteraceae</taxon>
        <taxon>Paraconexibacter</taxon>
    </lineage>
</organism>
<feature type="compositionally biased region" description="Low complexity" evidence="3">
    <location>
        <begin position="17"/>
        <end position="33"/>
    </location>
</feature>
<feature type="region of interest" description="Disordered" evidence="3">
    <location>
        <begin position="1"/>
        <end position="103"/>
    </location>
</feature>
<protein>
    <recommendedName>
        <fullName evidence="7">Polysaccharide chain length determinant N-terminal domain-containing protein</fullName>
    </recommendedName>
</protein>
<feature type="transmembrane region" description="Helical" evidence="4">
    <location>
        <begin position="118"/>
        <end position="137"/>
    </location>
</feature>
<keyword evidence="4" id="KW-0812">Transmembrane</keyword>
<dbReference type="PANTHER" id="PTHR32309:SF31">
    <property type="entry name" value="CAPSULAR EXOPOLYSACCHARIDE FAMILY"/>
    <property type="match status" value="1"/>
</dbReference>
<dbReference type="InterPro" id="IPR050445">
    <property type="entry name" value="Bact_polysacc_biosynth/exp"/>
</dbReference>